<dbReference type="AlphaFoldDB" id="A0A1W1WUX6"/>
<keyword evidence="3" id="KW-1185">Reference proteome</keyword>
<dbReference type="Pfam" id="PF02464">
    <property type="entry name" value="CinA"/>
    <property type="match status" value="1"/>
</dbReference>
<reference evidence="3" key="1">
    <citation type="submission" date="2017-04" db="EMBL/GenBank/DDBJ databases">
        <authorList>
            <person name="Varghese N."/>
            <person name="Submissions S."/>
        </authorList>
    </citation>
    <scope>NUCLEOTIDE SEQUENCE [LARGE SCALE GENOMIC DNA]</scope>
    <source>
        <strain evidence="3">DSM 16512</strain>
    </source>
</reference>
<dbReference type="Proteomes" id="UP000192602">
    <property type="component" value="Unassembled WGS sequence"/>
</dbReference>
<accession>A0A1W1WUX6</accession>
<dbReference type="NCBIfam" id="TIGR00199">
    <property type="entry name" value="PncC_domain"/>
    <property type="match status" value="1"/>
</dbReference>
<dbReference type="SUPFAM" id="SSF142433">
    <property type="entry name" value="CinA-like"/>
    <property type="match status" value="1"/>
</dbReference>
<organism evidence="2 3">
    <name type="scientific">Nitratiruptor tergarcus DSM 16512</name>
    <dbReference type="NCBI Taxonomy" id="1069081"/>
    <lineage>
        <taxon>Bacteria</taxon>
        <taxon>Pseudomonadati</taxon>
        <taxon>Campylobacterota</taxon>
        <taxon>Epsilonproteobacteria</taxon>
        <taxon>Nautiliales</taxon>
        <taxon>Nitratiruptoraceae</taxon>
        <taxon>Nitratiruptor</taxon>
    </lineage>
</organism>
<dbReference type="OrthoDB" id="9801454at2"/>
<dbReference type="InterPro" id="IPR036653">
    <property type="entry name" value="CinA-like_C"/>
</dbReference>
<evidence type="ECO:0000313" key="3">
    <source>
        <dbReference type="Proteomes" id="UP000192602"/>
    </source>
</evidence>
<dbReference type="RefSeq" id="WP_084276353.1">
    <property type="nucleotide sequence ID" value="NZ_AP026671.1"/>
</dbReference>
<dbReference type="EMBL" id="FWWZ01000001">
    <property type="protein sequence ID" value="SMC09992.1"/>
    <property type="molecule type" value="Genomic_DNA"/>
</dbReference>
<name>A0A1W1WUX6_9BACT</name>
<dbReference type="InterPro" id="IPR008136">
    <property type="entry name" value="CinA_C"/>
</dbReference>
<dbReference type="STRING" id="1069081.SAMN05660197_1818"/>
<gene>
    <name evidence="2" type="ORF">SAMN05660197_1818</name>
</gene>
<dbReference type="Gene3D" id="3.90.950.20">
    <property type="entry name" value="CinA-like"/>
    <property type="match status" value="1"/>
</dbReference>
<evidence type="ECO:0000313" key="2">
    <source>
        <dbReference type="EMBL" id="SMC09992.1"/>
    </source>
</evidence>
<protein>
    <submittedName>
        <fullName evidence="2">Nicotinamide-nucleotide amidase</fullName>
    </submittedName>
</protein>
<evidence type="ECO:0000259" key="1">
    <source>
        <dbReference type="Pfam" id="PF02464"/>
    </source>
</evidence>
<proteinExistence type="predicted"/>
<feature type="domain" description="CinA C-terminal" evidence="1">
    <location>
        <begin position="208"/>
        <end position="355"/>
    </location>
</feature>
<sequence>MKNIILYVGKEFLINTELVSYIKREALKKIECINAELYLAEKDKNLFLKISKALEEYDKTLIVTTPQSYATTSKIIATIFEDNLIANEEMLVPSKAKIVEKNSFLLTFADKSLNLIKAESCSKLPKILLESQKETALFYIFDMPKEEIVEKLLPLAKSYDIDFILSQESINLYKLFAYNKRFGDIAMFVQNAKLLIPQNLVVTTNIFEYLIERLSALHKTITFAESCTGGLLASLLTKVPGSSNIFNGSLVTYANEIKNAWLGVKQETLQAFGAVSEETVEEMLKGAMRVAQADFAIAISGIAGPGGATETKPVGTVVVGCKSASHEIIRTLYFKGDRNYIQYQAAMYGIKLLFEIAKDELF</sequence>